<dbReference type="EMBL" id="CP082781">
    <property type="protein sequence ID" value="UGS27517.1"/>
    <property type="molecule type" value="Genomic_DNA"/>
</dbReference>
<keyword evidence="1" id="KW-1133">Transmembrane helix</keyword>
<evidence type="ECO:0000256" key="1">
    <source>
        <dbReference type="SAM" id="Phobius"/>
    </source>
</evidence>
<feature type="transmembrane region" description="Helical" evidence="1">
    <location>
        <begin position="31"/>
        <end position="54"/>
    </location>
</feature>
<gene>
    <name evidence="2" type="ORF">K8F61_04820</name>
</gene>
<dbReference type="Proteomes" id="UP001199642">
    <property type="component" value="Chromosome"/>
</dbReference>
<protein>
    <submittedName>
        <fullName evidence="2">DUF4191 domain-containing protein</fullName>
    </submittedName>
</protein>
<dbReference type="RefSeq" id="WP_067243202.1">
    <property type="nucleotide sequence ID" value="NZ_CP082781.1"/>
</dbReference>
<keyword evidence="1" id="KW-0812">Transmembrane</keyword>
<dbReference type="InterPro" id="IPR025445">
    <property type="entry name" value="DUF4191"/>
</dbReference>
<evidence type="ECO:0000313" key="2">
    <source>
        <dbReference type="EMBL" id="UGS27517.1"/>
    </source>
</evidence>
<reference evidence="2 3" key="1">
    <citation type="submission" date="2023-01" db="EMBL/GenBank/DDBJ databases">
        <title>Characterization of estradiol degrading bacteria Microbacterium sp. MZT7 and reveal degrading genes through genome analysis.</title>
        <authorList>
            <person name="Hao P."/>
            <person name="Gao Y."/>
        </authorList>
    </citation>
    <scope>NUCLEOTIDE SEQUENCE [LARGE SCALE GENOMIC DNA]</scope>
    <source>
        <strain evidence="2 3">MZT7</strain>
    </source>
</reference>
<dbReference type="Pfam" id="PF13829">
    <property type="entry name" value="DUF4191"/>
    <property type="match status" value="1"/>
</dbReference>
<keyword evidence="3" id="KW-1185">Reference proteome</keyword>
<sequence length="236" mass="25913">MANRRPQPEKRPGFFSQIKSLYRFTREEYSWLPWLLIAILIAGVLVGLIVGYLIPPFQIWSLILWAITGLMVGVLGAMFTMTRLSTSAMYKKIDGMPGAAGHVLSTSLGRNWQASDTPVGVNPKTQEAVYRAVGRGGIVVVGEGARGRLTRLVKEERTKALRVAQGVPVNVYYLGHGEDEVPIDQLTKTIKKLPKAIDKATMAAVIKRLESVSQSLSSLPIPKGIDPLKARAPRPR</sequence>
<evidence type="ECO:0000313" key="3">
    <source>
        <dbReference type="Proteomes" id="UP001199642"/>
    </source>
</evidence>
<accession>A0ABY3RYD5</accession>
<name>A0ABY3RYD5_9MICO</name>
<proteinExistence type="predicted"/>
<feature type="transmembrane region" description="Helical" evidence="1">
    <location>
        <begin position="60"/>
        <end position="82"/>
    </location>
</feature>
<organism evidence="2 3">
    <name type="scientific">Microbacterium resistens</name>
    <dbReference type="NCBI Taxonomy" id="156977"/>
    <lineage>
        <taxon>Bacteria</taxon>
        <taxon>Bacillati</taxon>
        <taxon>Actinomycetota</taxon>
        <taxon>Actinomycetes</taxon>
        <taxon>Micrococcales</taxon>
        <taxon>Microbacteriaceae</taxon>
        <taxon>Microbacterium</taxon>
    </lineage>
</organism>
<keyword evidence="1" id="KW-0472">Membrane</keyword>